<name>A0A9Q0FJF8_9ROSI</name>
<keyword evidence="2" id="KW-1185">Reference proteome</keyword>
<evidence type="ECO:0008006" key="3">
    <source>
        <dbReference type="Google" id="ProtNLM"/>
    </source>
</evidence>
<evidence type="ECO:0000313" key="1">
    <source>
        <dbReference type="EMBL" id="KAJ4831517.1"/>
    </source>
</evidence>
<dbReference type="Proteomes" id="UP001141552">
    <property type="component" value="Unassembled WGS sequence"/>
</dbReference>
<reference evidence="1" key="2">
    <citation type="journal article" date="2023" name="Plants (Basel)">
        <title>Annotation of the Turnera subulata (Passifloraceae) Draft Genome Reveals the S-Locus Evolved after the Divergence of Turneroideae from Passifloroideae in a Stepwise Manner.</title>
        <authorList>
            <person name="Henning P.M."/>
            <person name="Roalson E.H."/>
            <person name="Mir W."/>
            <person name="McCubbin A.G."/>
            <person name="Shore J.S."/>
        </authorList>
    </citation>
    <scope>NUCLEOTIDE SEQUENCE</scope>
    <source>
        <strain evidence="1">F60SS</strain>
    </source>
</reference>
<gene>
    <name evidence="1" type="ORF">Tsubulata_034036</name>
</gene>
<protein>
    <recommendedName>
        <fullName evidence="3">SHSP domain-containing protein</fullName>
    </recommendedName>
</protein>
<proteinExistence type="predicted"/>
<organism evidence="1 2">
    <name type="scientific">Turnera subulata</name>
    <dbReference type="NCBI Taxonomy" id="218843"/>
    <lineage>
        <taxon>Eukaryota</taxon>
        <taxon>Viridiplantae</taxon>
        <taxon>Streptophyta</taxon>
        <taxon>Embryophyta</taxon>
        <taxon>Tracheophyta</taxon>
        <taxon>Spermatophyta</taxon>
        <taxon>Magnoliopsida</taxon>
        <taxon>eudicotyledons</taxon>
        <taxon>Gunneridae</taxon>
        <taxon>Pentapetalae</taxon>
        <taxon>rosids</taxon>
        <taxon>fabids</taxon>
        <taxon>Malpighiales</taxon>
        <taxon>Passifloraceae</taxon>
        <taxon>Turnera</taxon>
    </lineage>
</organism>
<dbReference type="AlphaFoldDB" id="A0A9Q0FJF8"/>
<accession>A0A9Q0FJF8</accession>
<comment type="caution">
    <text evidence="1">The sequence shown here is derived from an EMBL/GenBank/DDBJ whole genome shotgun (WGS) entry which is preliminary data.</text>
</comment>
<evidence type="ECO:0000313" key="2">
    <source>
        <dbReference type="Proteomes" id="UP001141552"/>
    </source>
</evidence>
<reference evidence="1" key="1">
    <citation type="submission" date="2022-02" db="EMBL/GenBank/DDBJ databases">
        <authorList>
            <person name="Henning P.M."/>
            <person name="McCubbin A.G."/>
            <person name="Shore J.S."/>
        </authorList>
    </citation>
    <scope>NUCLEOTIDE SEQUENCE</scope>
    <source>
        <strain evidence="1">F60SS</strain>
        <tissue evidence="1">Leaves</tissue>
    </source>
</reference>
<feature type="non-terminal residue" evidence="1">
    <location>
        <position position="1"/>
    </location>
</feature>
<dbReference type="OrthoDB" id="840363at2759"/>
<dbReference type="EMBL" id="JAKUCV010005350">
    <property type="protein sequence ID" value="KAJ4831517.1"/>
    <property type="molecule type" value="Genomic_DNA"/>
</dbReference>
<sequence>MRAVSDATALSKMLNTREGLPWGPSSGNIRIFLASEEAFNHDNCSGEEALYARVELPGSYKEGVKLWVRSDHIYASGLERDISIPGAEAKVALCESSWRPEAFMLTFVSKNKCMFYLNSPVF</sequence>